<protein>
    <recommendedName>
        <fullName evidence="4">Transcription factor domain-containing protein</fullName>
    </recommendedName>
</protein>
<evidence type="ECO:0000256" key="1">
    <source>
        <dbReference type="SAM" id="MobiDB-lite"/>
    </source>
</evidence>
<proteinExistence type="predicted"/>
<comment type="caution">
    <text evidence="2">The sequence shown here is derived from an EMBL/GenBank/DDBJ whole genome shotgun (WGS) entry which is preliminary data.</text>
</comment>
<name>A0ABR4N3K1_9FUNG</name>
<feature type="compositionally biased region" description="Low complexity" evidence="1">
    <location>
        <begin position="269"/>
        <end position="286"/>
    </location>
</feature>
<accession>A0ABR4N3K1</accession>
<feature type="region of interest" description="Disordered" evidence="1">
    <location>
        <begin position="387"/>
        <end position="409"/>
    </location>
</feature>
<evidence type="ECO:0000313" key="3">
    <source>
        <dbReference type="Proteomes" id="UP001527925"/>
    </source>
</evidence>
<feature type="compositionally biased region" description="Low complexity" evidence="1">
    <location>
        <begin position="518"/>
        <end position="527"/>
    </location>
</feature>
<dbReference type="EMBL" id="JADGIZ020000037">
    <property type="protein sequence ID" value="KAL2914102.1"/>
    <property type="molecule type" value="Genomic_DNA"/>
</dbReference>
<sequence>MAIYAQASFSRFNPRYDHIRGVRNWLHFAKTLATMNTDKPTLSDVHALCAVAFVLMGVGKPKVLSVLDMVLRMAHKLVIDIEANPESVSVEDHESALRLWFRISEFDRYATFVSDMPPSASIALRPTKRLPASLKFPGEFSRIPPPDDVVAARRRPDLAPDPDNMYHKQLELMAIFDAVREFNRTRLGGVAPPSGGDTERAETYAELDRRLAAFPATLPLWVQSMPDIGVADVPASACEQLPLPRESGRIDISTVVDQHHDQRVTEIETAGASAGGETANTAAEDGSGADHEEMGRGDAGTVIQSAAWHTGASVVLLHALVRIMLDAPMLLDELRNPDAAADPYSVVETPAFAGCVEAMWFVVATIDRLYDGLQFAPLAPSAGLAPASAGTSSSASSSPNPADWSAAAGGAAPGSSAAASVKPNLAYIDPWMHVVVYHSALVVLLMLQIPCAGVPDDASDSMSDDMSEASLDSDFGVGERAAGSGALGSLAAVACRDRRSKKKPVVPPDVHPMPESFAGSADPSGAADGDEGDLPLWHDTTRLWALYDVHVSTMRRLATRWAPAASDLNNLERLRAEHVRCQWDGRMLQVLERAVGRRLD</sequence>
<organism evidence="2 3">
    <name type="scientific">Polyrhizophydium stewartii</name>
    <dbReference type="NCBI Taxonomy" id="2732419"/>
    <lineage>
        <taxon>Eukaryota</taxon>
        <taxon>Fungi</taxon>
        <taxon>Fungi incertae sedis</taxon>
        <taxon>Chytridiomycota</taxon>
        <taxon>Chytridiomycota incertae sedis</taxon>
        <taxon>Chytridiomycetes</taxon>
        <taxon>Rhizophydiales</taxon>
        <taxon>Rhizophydiales incertae sedis</taxon>
        <taxon>Polyrhizophydium</taxon>
    </lineage>
</organism>
<gene>
    <name evidence="2" type="ORF">HK105_206360</name>
</gene>
<dbReference type="Proteomes" id="UP001527925">
    <property type="component" value="Unassembled WGS sequence"/>
</dbReference>
<evidence type="ECO:0000313" key="2">
    <source>
        <dbReference type="EMBL" id="KAL2914102.1"/>
    </source>
</evidence>
<dbReference type="CDD" id="cd12148">
    <property type="entry name" value="fungal_TF_MHR"/>
    <property type="match status" value="1"/>
</dbReference>
<reference evidence="2 3" key="1">
    <citation type="submission" date="2023-09" db="EMBL/GenBank/DDBJ databases">
        <title>Pangenome analysis of Batrachochytrium dendrobatidis and related Chytrids.</title>
        <authorList>
            <person name="Yacoub M.N."/>
            <person name="Stajich J.E."/>
            <person name="James T.Y."/>
        </authorList>
    </citation>
    <scope>NUCLEOTIDE SEQUENCE [LARGE SCALE GENOMIC DNA]</scope>
    <source>
        <strain evidence="2 3">JEL0888</strain>
    </source>
</reference>
<feature type="region of interest" description="Disordered" evidence="1">
    <location>
        <begin position="269"/>
        <end position="295"/>
    </location>
</feature>
<keyword evidence="3" id="KW-1185">Reference proteome</keyword>
<feature type="region of interest" description="Disordered" evidence="1">
    <location>
        <begin position="498"/>
        <end position="532"/>
    </location>
</feature>
<evidence type="ECO:0008006" key="4">
    <source>
        <dbReference type="Google" id="ProtNLM"/>
    </source>
</evidence>